<name>A0A521DTV6_9FLAO</name>
<sequence>MINFDKLEENKHLLREQYLTAIPFPHLIIDDFCDIEKTNQMLDLIPELENKSRDYMFANNKFEKSNYKELGSVFNEFYEDLKSERFNNFLSYIACEEVFVDPKNHGGGLHQGKKNSFLDMHLDFNYHPINKNWYRNMNLLFYLNKDWKKEYKGELKIEDLRSGVKRELDIPFNRMIIQQCRPYSLHGYDMTTFPEGKNRTSIATYAYTNHKNILETPRTTDWFPNKDSSAFKKFAAKHYNSAVQIKNKFFGIGTAKNQ</sequence>
<dbReference type="InterPro" id="IPR044862">
    <property type="entry name" value="Pro_4_hyd_alph_FE2OG_OXY"/>
</dbReference>
<dbReference type="Gene3D" id="2.60.120.620">
    <property type="entry name" value="q2cbj1_9rhob like domain"/>
    <property type="match status" value="1"/>
</dbReference>
<dbReference type="EMBL" id="WKKG01000004">
    <property type="protein sequence ID" value="MRX68173.1"/>
    <property type="molecule type" value="Genomic_DNA"/>
</dbReference>
<reference evidence="2 5" key="2">
    <citation type="submission" date="2019-11" db="EMBL/GenBank/DDBJ databases">
        <title>Flavobacterium resistens genome.</title>
        <authorList>
            <person name="Wilson V.M."/>
            <person name="Newman J.D."/>
        </authorList>
    </citation>
    <scope>NUCLEOTIDE SEQUENCE [LARGE SCALE GENOMIC DNA]</scope>
    <source>
        <strain evidence="2 5">DSM 19382</strain>
    </source>
</reference>
<accession>A0A521DTV6</accession>
<evidence type="ECO:0000313" key="4">
    <source>
        <dbReference type="Proteomes" id="UP000317289"/>
    </source>
</evidence>
<evidence type="ECO:0000313" key="3">
    <source>
        <dbReference type="EMBL" id="SMO75065.1"/>
    </source>
</evidence>
<gene>
    <name evidence="2" type="ORF">GJU42_09410</name>
    <name evidence="3" type="ORF">SAMN06265349_103579</name>
</gene>
<dbReference type="Pfam" id="PF13640">
    <property type="entry name" value="2OG-FeII_Oxy_3"/>
    <property type="match status" value="1"/>
</dbReference>
<dbReference type="Proteomes" id="UP000468990">
    <property type="component" value="Unassembled WGS sequence"/>
</dbReference>
<organism evidence="3 4">
    <name type="scientific">Flavobacterium resistens</name>
    <dbReference type="NCBI Taxonomy" id="443612"/>
    <lineage>
        <taxon>Bacteria</taxon>
        <taxon>Pseudomonadati</taxon>
        <taxon>Bacteroidota</taxon>
        <taxon>Flavobacteriia</taxon>
        <taxon>Flavobacteriales</taxon>
        <taxon>Flavobacteriaceae</taxon>
        <taxon>Flavobacterium</taxon>
    </lineage>
</organism>
<evidence type="ECO:0000313" key="2">
    <source>
        <dbReference type="EMBL" id="MRX68173.1"/>
    </source>
</evidence>
<feature type="domain" description="Prolyl 4-hydroxylase alpha subunit Fe(2+) 2OG dioxygenase" evidence="1">
    <location>
        <begin position="111"/>
        <end position="206"/>
    </location>
</feature>
<evidence type="ECO:0000313" key="5">
    <source>
        <dbReference type="Proteomes" id="UP000468990"/>
    </source>
</evidence>
<protein>
    <submittedName>
        <fullName evidence="2 3">2OG-Fe(II) oxygenase</fullName>
    </submittedName>
</protein>
<dbReference type="OrthoDB" id="9783171at2"/>
<dbReference type="Proteomes" id="UP000317289">
    <property type="component" value="Unassembled WGS sequence"/>
</dbReference>
<dbReference type="EMBL" id="FXTA01000003">
    <property type="protein sequence ID" value="SMO75065.1"/>
    <property type="molecule type" value="Genomic_DNA"/>
</dbReference>
<keyword evidence="5" id="KW-1185">Reference proteome</keyword>
<evidence type="ECO:0000259" key="1">
    <source>
        <dbReference type="Pfam" id="PF13640"/>
    </source>
</evidence>
<dbReference type="AlphaFoldDB" id="A0A521DTV6"/>
<reference evidence="3 4" key="1">
    <citation type="submission" date="2017-05" db="EMBL/GenBank/DDBJ databases">
        <authorList>
            <person name="Varghese N."/>
            <person name="Submissions S."/>
        </authorList>
    </citation>
    <scope>NUCLEOTIDE SEQUENCE [LARGE SCALE GENOMIC DNA]</scope>
    <source>
        <strain evidence="3 4">DSM 19382</strain>
    </source>
</reference>
<dbReference type="RefSeq" id="WP_142451212.1">
    <property type="nucleotide sequence ID" value="NZ_FXTA01000003.1"/>
</dbReference>
<proteinExistence type="predicted"/>